<dbReference type="EMBL" id="CAKOAT010095154">
    <property type="protein sequence ID" value="CAH8321040.1"/>
    <property type="molecule type" value="Genomic_DNA"/>
</dbReference>
<proteinExistence type="predicted"/>
<accession>A0ABC8JBY3</accession>
<name>A0ABC8JBY3_ERUVS</name>
<dbReference type="AlphaFoldDB" id="A0ABC8JBY3"/>
<protein>
    <submittedName>
        <fullName evidence="1">Uncharacterized protein</fullName>
    </submittedName>
</protein>
<evidence type="ECO:0000313" key="1">
    <source>
        <dbReference type="EMBL" id="CAH8321040.1"/>
    </source>
</evidence>
<sequence>MANTRVLISEVKSGRCYSSVEARLLCFWEVRSGSRSGELTFLDMLMIDVNEDRRRILTWWRFGFYKSRNLESLSTHLR</sequence>
<gene>
    <name evidence="1" type="ORF">ERUC_LOCUS9267</name>
</gene>
<dbReference type="Proteomes" id="UP001642260">
    <property type="component" value="Unassembled WGS sequence"/>
</dbReference>
<comment type="caution">
    <text evidence="1">The sequence shown here is derived from an EMBL/GenBank/DDBJ whole genome shotgun (WGS) entry which is preliminary data.</text>
</comment>
<reference evidence="1 2" key="1">
    <citation type="submission" date="2022-03" db="EMBL/GenBank/DDBJ databases">
        <authorList>
            <person name="Macdonald S."/>
            <person name="Ahmed S."/>
            <person name="Newling K."/>
        </authorList>
    </citation>
    <scope>NUCLEOTIDE SEQUENCE [LARGE SCALE GENOMIC DNA]</scope>
</reference>
<keyword evidence="2" id="KW-1185">Reference proteome</keyword>
<organism evidence="1 2">
    <name type="scientific">Eruca vesicaria subsp. sativa</name>
    <name type="common">Garden rocket</name>
    <name type="synonym">Eruca sativa</name>
    <dbReference type="NCBI Taxonomy" id="29727"/>
    <lineage>
        <taxon>Eukaryota</taxon>
        <taxon>Viridiplantae</taxon>
        <taxon>Streptophyta</taxon>
        <taxon>Embryophyta</taxon>
        <taxon>Tracheophyta</taxon>
        <taxon>Spermatophyta</taxon>
        <taxon>Magnoliopsida</taxon>
        <taxon>eudicotyledons</taxon>
        <taxon>Gunneridae</taxon>
        <taxon>Pentapetalae</taxon>
        <taxon>rosids</taxon>
        <taxon>malvids</taxon>
        <taxon>Brassicales</taxon>
        <taxon>Brassicaceae</taxon>
        <taxon>Brassiceae</taxon>
        <taxon>Eruca</taxon>
    </lineage>
</organism>
<evidence type="ECO:0000313" key="2">
    <source>
        <dbReference type="Proteomes" id="UP001642260"/>
    </source>
</evidence>